<dbReference type="RefSeq" id="WP_053997840.1">
    <property type="nucleotide sequence ID" value="NZ_JXMU01000003.1"/>
</dbReference>
<dbReference type="InterPro" id="IPR022224">
    <property type="entry name" value="DUF3750"/>
</dbReference>
<keyword evidence="2" id="KW-1185">Reference proteome</keyword>
<dbReference type="Proteomes" id="UP000038011">
    <property type="component" value="Unassembled WGS sequence"/>
</dbReference>
<accession>A0A0N0VM61</accession>
<dbReference type="EMBL" id="JXMU01000003">
    <property type="protein sequence ID" value="KPB02238.1"/>
    <property type="molecule type" value="Genomic_DNA"/>
</dbReference>
<proteinExistence type="predicted"/>
<protein>
    <recommendedName>
        <fullName evidence="3">DUF3750 domain-containing protein</fullName>
    </recommendedName>
</protein>
<dbReference type="AlphaFoldDB" id="A0A0N0VM61"/>
<reference evidence="1 2" key="1">
    <citation type="submission" date="2015-01" db="EMBL/GenBank/DDBJ databases">
        <title>Ahrensia donghaiensis sp. nov., a novel dimethylsulphoniopropionate-cleavage bacterium isolated from seawater and emended descriptions of the genus Ahrensia and Ahrensia kielensis.</title>
        <authorList>
            <person name="Liu J."/>
        </authorList>
    </citation>
    <scope>NUCLEOTIDE SEQUENCE [LARGE SCALE GENOMIC DNA]</scope>
    <source>
        <strain evidence="1 2">LZD062</strain>
    </source>
</reference>
<dbReference type="Pfam" id="PF12570">
    <property type="entry name" value="DUF3750"/>
    <property type="match status" value="1"/>
</dbReference>
<comment type="caution">
    <text evidence="1">The sequence shown here is derived from an EMBL/GenBank/DDBJ whole genome shotgun (WGS) entry which is preliminary data.</text>
</comment>
<dbReference type="OrthoDB" id="199084at2"/>
<evidence type="ECO:0008006" key="3">
    <source>
        <dbReference type="Google" id="ProtNLM"/>
    </source>
</evidence>
<dbReference type="STRING" id="1514904.SU32_02890"/>
<organism evidence="1 2">
    <name type="scientific">Ahrensia marina</name>
    <dbReference type="NCBI Taxonomy" id="1514904"/>
    <lineage>
        <taxon>Bacteria</taxon>
        <taxon>Pseudomonadati</taxon>
        <taxon>Pseudomonadota</taxon>
        <taxon>Alphaproteobacteria</taxon>
        <taxon>Hyphomicrobiales</taxon>
        <taxon>Ahrensiaceae</taxon>
        <taxon>Ahrensia</taxon>
    </lineage>
</organism>
<sequence>MRFVFRYSFVFILLFLLPTIGAAAWWTSVDRPVSWRNANWASSGLFLDQSDKGQAAIYIMAARTGGFKGAFSVHSWIVIKHRDQDQYDRYDKVGWGNPVRKNHRAADAYWYSNMPMIVTKISGEEAERLIPKVENAIAAYRFSNAGDYKIWPGPNSNTFVAEVLRNVPELNTTLPPNAVGKDYLGDGTWFMRTENNSDTFINFGGYIGIAYGRTVGFELQFLGQTIGFDIQKPAIKLPAFGRLELS</sequence>
<evidence type="ECO:0000313" key="2">
    <source>
        <dbReference type="Proteomes" id="UP000038011"/>
    </source>
</evidence>
<name>A0A0N0VM61_9HYPH</name>
<gene>
    <name evidence="1" type="ORF">SU32_02890</name>
</gene>
<evidence type="ECO:0000313" key="1">
    <source>
        <dbReference type="EMBL" id="KPB02238.1"/>
    </source>
</evidence>
<dbReference type="PATRIC" id="fig|1514904.3.peg.2278"/>